<dbReference type="RefSeq" id="WP_155455074.1">
    <property type="nucleotide sequence ID" value="NZ_WNKX01000011.1"/>
</dbReference>
<dbReference type="PANTHER" id="PTHR35936">
    <property type="entry name" value="MEMBRANE-BOUND LYTIC MUREIN TRANSGLYCOSYLASE F"/>
    <property type="match status" value="1"/>
</dbReference>
<dbReference type="PANTHER" id="PTHR35936:SF25">
    <property type="entry name" value="ABC TRANSPORTER SUBSTRATE-BINDING PROTEIN"/>
    <property type="match status" value="1"/>
</dbReference>
<reference evidence="2 3" key="1">
    <citation type="submission" date="2019-11" db="EMBL/GenBank/DDBJ databases">
        <title>Type strains purchased from KCTC, JCM and DSMZ.</title>
        <authorList>
            <person name="Lu H."/>
        </authorList>
    </citation>
    <scope>NUCLEOTIDE SEQUENCE [LARGE SCALE GENOMIC DNA]</scope>
    <source>
        <strain evidence="2 3">JCM 31587</strain>
    </source>
</reference>
<dbReference type="Gene3D" id="3.40.190.10">
    <property type="entry name" value="Periplasmic binding protein-like II"/>
    <property type="match status" value="2"/>
</dbReference>
<gene>
    <name evidence="2" type="ORF">GM658_16145</name>
</gene>
<evidence type="ECO:0000313" key="3">
    <source>
        <dbReference type="Proteomes" id="UP000472320"/>
    </source>
</evidence>
<name>A0A6L6QJK5_9BURK</name>
<feature type="chain" id="PRO_5026852515" evidence="1">
    <location>
        <begin position="21"/>
        <end position="246"/>
    </location>
</feature>
<proteinExistence type="predicted"/>
<protein>
    <submittedName>
        <fullName evidence="2">Transporter substrate-binding domain-containing protein</fullName>
    </submittedName>
</protein>
<organism evidence="2 3">
    <name type="scientific">Massilia eburnea</name>
    <dbReference type="NCBI Taxonomy" id="1776165"/>
    <lineage>
        <taxon>Bacteria</taxon>
        <taxon>Pseudomonadati</taxon>
        <taxon>Pseudomonadota</taxon>
        <taxon>Betaproteobacteria</taxon>
        <taxon>Burkholderiales</taxon>
        <taxon>Oxalobacteraceae</taxon>
        <taxon>Telluria group</taxon>
        <taxon>Massilia</taxon>
    </lineage>
</organism>
<evidence type="ECO:0000256" key="1">
    <source>
        <dbReference type="SAM" id="SignalP"/>
    </source>
</evidence>
<accession>A0A6L6QJK5</accession>
<keyword evidence="1" id="KW-0732">Signal</keyword>
<dbReference type="EMBL" id="WNKX01000011">
    <property type="protein sequence ID" value="MTW12137.1"/>
    <property type="molecule type" value="Genomic_DNA"/>
</dbReference>
<dbReference type="Proteomes" id="UP000472320">
    <property type="component" value="Unassembled WGS sequence"/>
</dbReference>
<evidence type="ECO:0000313" key="2">
    <source>
        <dbReference type="EMBL" id="MTW12137.1"/>
    </source>
</evidence>
<dbReference type="OrthoDB" id="5456414at2"/>
<keyword evidence="3" id="KW-1185">Reference proteome</keyword>
<dbReference type="AlphaFoldDB" id="A0A6L6QJK5"/>
<sequence length="246" mass="27811">MWQKYLIGVIAAGSMAGALADAPLTVAWREKPPYYYFENGVAKGFMLERAKQVFAAAGVPARFVNEPQKRIWANFSHGLQNYCSISWYRLPEREAVAQYSLPVHADQPHAVLAVPSVVARIKSHPNLKSLLADKSLTLGVIDGVSYGPELDALIAGSENRIMRRTVETSAMFRMVAFGRADFLFVDREDWNYLRLKYPELQMLVLIDFADMPQGLKRHIVCSRDVPAETMERLNRAILARNDTPRR</sequence>
<comment type="caution">
    <text evidence="2">The sequence shown here is derived from an EMBL/GenBank/DDBJ whole genome shotgun (WGS) entry which is preliminary data.</text>
</comment>
<dbReference type="SUPFAM" id="SSF53850">
    <property type="entry name" value="Periplasmic binding protein-like II"/>
    <property type="match status" value="1"/>
</dbReference>
<feature type="signal peptide" evidence="1">
    <location>
        <begin position="1"/>
        <end position="20"/>
    </location>
</feature>